<evidence type="ECO:0000313" key="2">
    <source>
        <dbReference type="EMBL" id="QSB06483.1"/>
    </source>
</evidence>
<feature type="compositionally biased region" description="Low complexity" evidence="1">
    <location>
        <begin position="1"/>
        <end position="25"/>
    </location>
</feature>
<organism evidence="2 3">
    <name type="scientific">Natronoglycomyces albus</name>
    <dbReference type="NCBI Taxonomy" id="2811108"/>
    <lineage>
        <taxon>Bacteria</taxon>
        <taxon>Bacillati</taxon>
        <taxon>Actinomycetota</taxon>
        <taxon>Actinomycetes</taxon>
        <taxon>Glycomycetales</taxon>
        <taxon>Glycomycetaceae</taxon>
        <taxon>Natronoglycomyces</taxon>
    </lineage>
</organism>
<name>A0A895XSK1_9ACTN</name>
<dbReference type="Pfam" id="PF01391">
    <property type="entry name" value="Collagen"/>
    <property type="match status" value="1"/>
</dbReference>
<evidence type="ECO:0000313" key="3">
    <source>
        <dbReference type="Proteomes" id="UP000662939"/>
    </source>
</evidence>
<dbReference type="AlphaFoldDB" id="A0A895XSK1"/>
<keyword evidence="3" id="KW-1185">Reference proteome</keyword>
<feature type="region of interest" description="Disordered" evidence="1">
    <location>
        <begin position="1"/>
        <end position="53"/>
    </location>
</feature>
<evidence type="ECO:0000256" key="1">
    <source>
        <dbReference type="SAM" id="MobiDB-lite"/>
    </source>
</evidence>
<dbReference type="InterPro" id="IPR008160">
    <property type="entry name" value="Collagen"/>
</dbReference>
<protein>
    <submittedName>
        <fullName evidence="2">Collagen-like protein</fullName>
    </submittedName>
</protein>
<accession>A0A895XSK1</accession>
<gene>
    <name evidence="2" type="ORF">JQS30_06160</name>
</gene>
<dbReference type="PANTHER" id="PTHR24637">
    <property type="entry name" value="COLLAGEN"/>
    <property type="match status" value="1"/>
</dbReference>
<keyword evidence="2" id="KW-0176">Collagen</keyword>
<reference evidence="2" key="1">
    <citation type="submission" date="2021-02" db="EMBL/GenBank/DDBJ databases">
        <title>Natronoglycomyces albus gen. nov., sp. nov, a haloalkaliphilic actinobacterium from a soda solonchak soil.</title>
        <authorList>
            <person name="Sorokin D.Y."/>
            <person name="Khijniak T.V."/>
            <person name="Zakharycheva A.P."/>
            <person name="Boueva O.V."/>
            <person name="Ariskina E.V."/>
            <person name="Hahnke R.L."/>
            <person name="Bunk B."/>
            <person name="Sproer C."/>
            <person name="Schumann P."/>
            <person name="Evtushenko L.I."/>
            <person name="Kublanov I.V."/>
        </authorList>
    </citation>
    <scope>NUCLEOTIDE SEQUENCE</scope>
    <source>
        <strain evidence="2">DSM 106290</strain>
    </source>
</reference>
<feature type="compositionally biased region" description="Low complexity" evidence="1">
    <location>
        <begin position="37"/>
        <end position="53"/>
    </location>
</feature>
<sequence>MGSVGPAGAEGSEGPVGPVGSAGPVGPVGPEGPEGPVGPVGSEGPVGPVGSVGPEGAWGPLGLVGPVGPCGLRGFSEACPFSAILACLVSSAWDDVSSLSAARACSTWTSPLVDSSSATGAAKADCDVANIAVKKKVANVAEILVAAHVAERPRLGTSSF</sequence>
<dbReference type="PANTHER" id="PTHR24637:SF428">
    <property type="entry name" value="SCAVENGER RECEPTOR CLASS A MEMBER 3"/>
    <property type="match status" value="1"/>
</dbReference>
<proteinExistence type="predicted"/>
<dbReference type="KEGG" id="nav:JQS30_06160"/>
<dbReference type="Proteomes" id="UP000662939">
    <property type="component" value="Chromosome"/>
</dbReference>
<dbReference type="EMBL" id="CP070496">
    <property type="protein sequence ID" value="QSB06483.1"/>
    <property type="molecule type" value="Genomic_DNA"/>
</dbReference>